<organism evidence="2 3">
    <name type="scientific">Aspergillus versicolor CBS 583.65</name>
    <dbReference type="NCBI Taxonomy" id="1036611"/>
    <lineage>
        <taxon>Eukaryota</taxon>
        <taxon>Fungi</taxon>
        <taxon>Dikarya</taxon>
        <taxon>Ascomycota</taxon>
        <taxon>Pezizomycotina</taxon>
        <taxon>Eurotiomycetes</taxon>
        <taxon>Eurotiomycetidae</taxon>
        <taxon>Eurotiales</taxon>
        <taxon>Aspergillaceae</taxon>
        <taxon>Aspergillus</taxon>
        <taxon>Aspergillus subgen. Nidulantes</taxon>
    </lineage>
</organism>
<feature type="region of interest" description="Disordered" evidence="1">
    <location>
        <begin position="104"/>
        <end position="154"/>
    </location>
</feature>
<dbReference type="RefSeq" id="XP_040672008.1">
    <property type="nucleotide sequence ID" value="XM_040810617.1"/>
</dbReference>
<proteinExistence type="predicted"/>
<keyword evidence="3" id="KW-1185">Reference proteome</keyword>
<gene>
    <name evidence="2" type="ORF">ASPVEDRAFT_32558</name>
</gene>
<dbReference type="EMBL" id="KV878134">
    <property type="protein sequence ID" value="OJJ06246.1"/>
    <property type="molecule type" value="Genomic_DNA"/>
</dbReference>
<protein>
    <submittedName>
        <fullName evidence="2">Uncharacterized protein</fullName>
    </submittedName>
</protein>
<feature type="compositionally biased region" description="Polar residues" evidence="1">
    <location>
        <begin position="132"/>
        <end position="154"/>
    </location>
</feature>
<dbReference type="AlphaFoldDB" id="A0A1L9PXT8"/>
<sequence length="168" mass="18011">MSNQPSKPMLPATREENTNREALATLVMQKATLRAETEEWIDLLCELHSGPSIAPTNPPSHAQRCNHCGFYLIGYHLLHKTMRGPDFVRLDGCLFGSGAWQSPRSGLGVGSTSTTVPPPASGAEGSGWDGENGSSIIDGTNIGTSNEAPNCTDQLQRRHIISSKLGLE</sequence>
<evidence type="ECO:0000313" key="2">
    <source>
        <dbReference type="EMBL" id="OJJ06246.1"/>
    </source>
</evidence>
<dbReference type="Proteomes" id="UP000184073">
    <property type="component" value="Unassembled WGS sequence"/>
</dbReference>
<accession>A0A1L9PXT8</accession>
<name>A0A1L9PXT8_ASPVE</name>
<evidence type="ECO:0000313" key="3">
    <source>
        <dbReference type="Proteomes" id="UP000184073"/>
    </source>
</evidence>
<evidence type="ECO:0000256" key="1">
    <source>
        <dbReference type="SAM" id="MobiDB-lite"/>
    </source>
</evidence>
<reference evidence="3" key="1">
    <citation type="journal article" date="2017" name="Genome Biol.">
        <title>Comparative genomics reveals high biological diversity and specific adaptations in the industrially and medically important fungal genus Aspergillus.</title>
        <authorList>
            <person name="de Vries R.P."/>
            <person name="Riley R."/>
            <person name="Wiebenga A."/>
            <person name="Aguilar-Osorio G."/>
            <person name="Amillis S."/>
            <person name="Uchima C.A."/>
            <person name="Anderluh G."/>
            <person name="Asadollahi M."/>
            <person name="Askin M."/>
            <person name="Barry K."/>
            <person name="Battaglia E."/>
            <person name="Bayram O."/>
            <person name="Benocci T."/>
            <person name="Braus-Stromeyer S.A."/>
            <person name="Caldana C."/>
            <person name="Canovas D."/>
            <person name="Cerqueira G.C."/>
            <person name="Chen F."/>
            <person name="Chen W."/>
            <person name="Choi C."/>
            <person name="Clum A."/>
            <person name="Dos Santos R.A."/>
            <person name="Damasio A.R."/>
            <person name="Diallinas G."/>
            <person name="Emri T."/>
            <person name="Fekete E."/>
            <person name="Flipphi M."/>
            <person name="Freyberg S."/>
            <person name="Gallo A."/>
            <person name="Gournas C."/>
            <person name="Habgood R."/>
            <person name="Hainaut M."/>
            <person name="Harispe M.L."/>
            <person name="Henrissat B."/>
            <person name="Hilden K.S."/>
            <person name="Hope R."/>
            <person name="Hossain A."/>
            <person name="Karabika E."/>
            <person name="Karaffa L."/>
            <person name="Karanyi Z."/>
            <person name="Krasevec N."/>
            <person name="Kuo A."/>
            <person name="Kusch H."/>
            <person name="LaButti K."/>
            <person name="Lagendijk E.L."/>
            <person name="Lapidus A."/>
            <person name="Levasseur A."/>
            <person name="Lindquist E."/>
            <person name="Lipzen A."/>
            <person name="Logrieco A.F."/>
            <person name="MacCabe A."/>
            <person name="Maekelae M.R."/>
            <person name="Malavazi I."/>
            <person name="Melin P."/>
            <person name="Meyer V."/>
            <person name="Mielnichuk N."/>
            <person name="Miskei M."/>
            <person name="Molnar A.P."/>
            <person name="Mule G."/>
            <person name="Ngan C.Y."/>
            <person name="Orejas M."/>
            <person name="Orosz E."/>
            <person name="Ouedraogo J.P."/>
            <person name="Overkamp K.M."/>
            <person name="Park H.-S."/>
            <person name="Perrone G."/>
            <person name="Piumi F."/>
            <person name="Punt P.J."/>
            <person name="Ram A.F."/>
            <person name="Ramon A."/>
            <person name="Rauscher S."/>
            <person name="Record E."/>
            <person name="Riano-Pachon D.M."/>
            <person name="Robert V."/>
            <person name="Roehrig J."/>
            <person name="Ruller R."/>
            <person name="Salamov A."/>
            <person name="Salih N.S."/>
            <person name="Samson R.A."/>
            <person name="Sandor E."/>
            <person name="Sanguinetti M."/>
            <person name="Schuetze T."/>
            <person name="Sepcic K."/>
            <person name="Shelest E."/>
            <person name="Sherlock G."/>
            <person name="Sophianopoulou V."/>
            <person name="Squina F.M."/>
            <person name="Sun H."/>
            <person name="Susca A."/>
            <person name="Todd R.B."/>
            <person name="Tsang A."/>
            <person name="Unkles S.E."/>
            <person name="van de Wiele N."/>
            <person name="van Rossen-Uffink D."/>
            <person name="Oliveira J.V."/>
            <person name="Vesth T.C."/>
            <person name="Visser J."/>
            <person name="Yu J.-H."/>
            <person name="Zhou M."/>
            <person name="Andersen M.R."/>
            <person name="Archer D.B."/>
            <person name="Baker S.E."/>
            <person name="Benoit I."/>
            <person name="Brakhage A.A."/>
            <person name="Braus G.H."/>
            <person name="Fischer R."/>
            <person name="Frisvad J.C."/>
            <person name="Goldman G.H."/>
            <person name="Houbraken J."/>
            <person name="Oakley B."/>
            <person name="Pocsi I."/>
            <person name="Scazzocchio C."/>
            <person name="Seiboth B."/>
            <person name="vanKuyk P.A."/>
            <person name="Wortman J."/>
            <person name="Dyer P.S."/>
            <person name="Grigoriev I.V."/>
        </authorList>
    </citation>
    <scope>NUCLEOTIDE SEQUENCE [LARGE SCALE GENOMIC DNA]</scope>
    <source>
        <strain evidence="3">CBS 583.65</strain>
    </source>
</reference>
<feature type="compositionally biased region" description="Polar residues" evidence="1">
    <location>
        <begin position="104"/>
        <end position="115"/>
    </location>
</feature>
<dbReference type="VEuPathDB" id="FungiDB:ASPVEDRAFT_32558"/>
<dbReference type="GeneID" id="63726128"/>